<evidence type="ECO:0000259" key="3">
    <source>
        <dbReference type="Pfam" id="PF14372"/>
    </source>
</evidence>
<feature type="domain" description="HAT C-terminal dimerisation" evidence="2">
    <location>
        <begin position="201"/>
        <end position="282"/>
    </location>
</feature>
<evidence type="ECO:0008006" key="6">
    <source>
        <dbReference type="Google" id="ProtNLM"/>
    </source>
</evidence>
<dbReference type="PANTHER" id="PTHR23272">
    <property type="entry name" value="BED FINGER-RELATED"/>
    <property type="match status" value="1"/>
</dbReference>
<dbReference type="InterPro" id="IPR025525">
    <property type="entry name" value="hAT-like_transposase_RNase-H"/>
</dbReference>
<protein>
    <recommendedName>
        <fullName evidence="6">Transposase</fullName>
    </recommendedName>
</protein>
<dbReference type="GO" id="GO:0003677">
    <property type="term" value="F:DNA binding"/>
    <property type="evidence" value="ECO:0007669"/>
    <property type="project" value="InterPro"/>
</dbReference>
<keyword evidence="5" id="KW-1185">Reference proteome</keyword>
<dbReference type="AlphaFoldDB" id="A0AAV5LU07"/>
<organism evidence="4 5">
    <name type="scientific">Rubroshorea leprosula</name>
    <dbReference type="NCBI Taxonomy" id="152421"/>
    <lineage>
        <taxon>Eukaryota</taxon>
        <taxon>Viridiplantae</taxon>
        <taxon>Streptophyta</taxon>
        <taxon>Embryophyta</taxon>
        <taxon>Tracheophyta</taxon>
        <taxon>Spermatophyta</taxon>
        <taxon>Magnoliopsida</taxon>
        <taxon>eudicotyledons</taxon>
        <taxon>Gunneridae</taxon>
        <taxon>Pentapetalae</taxon>
        <taxon>rosids</taxon>
        <taxon>malvids</taxon>
        <taxon>Malvales</taxon>
        <taxon>Dipterocarpaceae</taxon>
        <taxon>Rubroshorea</taxon>
    </lineage>
</organism>
<gene>
    <name evidence="4" type="ORF">SLEP1_g48569</name>
</gene>
<dbReference type="InterPro" id="IPR008906">
    <property type="entry name" value="HATC_C_dom"/>
</dbReference>
<evidence type="ECO:0000256" key="1">
    <source>
        <dbReference type="SAM" id="MobiDB-lite"/>
    </source>
</evidence>
<dbReference type="SUPFAM" id="SSF53098">
    <property type="entry name" value="Ribonuclease H-like"/>
    <property type="match status" value="1"/>
</dbReference>
<feature type="compositionally biased region" description="Polar residues" evidence="1">
    <location>
        <begin position="1"/>
        <end position="21"/>
    </location>
</feature>
<dbReference type="GO" id="GO:0046983">
    <property type="term" value="F:protein dimerization activity"/>
    <property type="evidence" value="ECO:0007669"/>
    <property type="project" value="InterPro"/>
</dbReference>
<dbReference type="InterPro" id="IPR012337">
    <property type="entry name" value="RNaseH-like_sf"/>
</dbReference>
<dbReference type="Pfam" id="PF14372">
    <property type="entry name" value="hAT-like_RNase-H"/>
    <property type="match status" value="1"/>
</dbReference>
<evidence type="ECO:0000313" key="5">
    <source>
        <dbReference type="Proteomes" id="UP001054252"/>
    </source>
</evidence>
<evidence type="ECO:0000313" key="4">
    <source>
        <dbReference type="EMBL" id="GKV40985.1"/>
    </source>
</evidence>
<proteinExistence type="predicted"/>
<evidence type="ECO:0000259" key="2">
    <source>
        <dbReference type="Pfam" id="PF05699"/>
    </source>
</evidence>
<feature type="region of interest" description="Disordered" evidence="1">
    <location>
        <begin position="1"/>
        <end position="30"/>
    </location>
</feature>
<accession>A0AAV5LU07</accession>
<comment type="caution">
    <text evidence="4">The sequence shown here is derived from an EMBL/GenBank/DDBJ whole genome shotgun (WGS) entry which is preliminary data.</text>
</comment>
<dbReference type="Pfam" id="PF05699">
    <property type="entry name" value="Dimer_Tnp_hAT"/>
    <property type="match status" value="1"/>
</dbReference>
<reference evidence="4 5" key="1">
    <citation type="journal article" date="2021" name="Commun. Biol.">
        <title>The genome of Shorea leprosula (Dipterocarpaceae) highlights the ecological relevance of drought in aseasonal tropical rainforests.</title>
        <authorList>
            <person name="Ng K.K.S."/>
            <person name="Kobayashi M.J."/>
            <person name="Fawcett J.A."/>
            <person name="Hatakeyama M."/>
            <person name="Paape T."/>
            <person name="Ng C.H."/>
            <person name="Ang C.C."/>
            <person name="Tnah L.H."/>
            <person name="Lee C.T."/>
            <person name="Nishiyama T."/>
            <person name="Sese J."/>
            <person name="O'Brien M.J."/>
            <person name="Copetti D."/>
            <person name="Mohd Noor M.I."/>
            <person name="Ong R.C."/>
            <person name="Putra M."/>
            <person name="Sireger I.Z."/>
            <person name="Indrioko S."/>
            <person name="Kosugi Y."/>
            <person name="Izuno A."/>
            <person name="Isagi Y."/>
            <person name="Lee S.L."/>
            <person name="Shimizu K.K."/>
        </authorList>
    </citation>
    <scope>NUCLEOTIDE SEQUENCE [LARGE SCALE GENOMIC DNA]</scope>
    <source>
        <strain evidence="4">214</strain>
    </source>
</reference>
<dbReference type="PANTHER" id="PTHR23272:SF166">
    <property type="entry name" value="ZINC FINGER BED DOMAIN-CONTAINING PROTEIN RICESLEEPER 2-LIKE ISOFORM X1"/>
    <property type="match status" value="1"/>
</dbReference>
<dbReference type="EMBL" id="BPVZ01000146">
    <property type="protein sequence ID" value="GKV40985.1"/>
    <property type="molecule type" value="Genomic_DNA"/>
</dbReference>
<name>A0AAV5LU07_9ROSI</name>
<dbReference type="Proteomes" id="UP001054252">
    <property type="component" value="Unassembled WGS sequence"/>
</dbReference>
<sequence>MKRKQSQGNGSPSQILATKQGTPPPSQPETETVMDLIHVGEDNENNRAISSDLEKNEVAPFSKKKKKSKVWDDFQLIEAHLNDDGLERDMATSMKAKFEKYWDSYSLILTFAIILDPRYKLSFVTYCYKILNKETYTAKVSHVTDRLYQLYNEYAMEGSKLESANNATMPTTTVTEVVGNKDRLMEGFENFDMKKVHTSQLRQYLEEGRQSHRQPLDILEFWKKNEKRLPNLARMARDILSIPITTIASESAFSMGGHVLTKLRGSLLLENAEALITSRTWLNGFQKEGDNTATGHAEDEVLGYEYQFSGSSAVANN</sequence>
<feature type="domain" description="hAT-like transposase RNase-H fold" evidence="3">
    <location>
        <begin position="75"/>
        <end position="154"/>
    </location>
</feature>